<dbReference type="Gene3D" id="3.40.50.360">
    <property type="match status" value="1"/>
</dbReference>
<evidence type="ECO:0000313" key="4">
    <source>
        <dbReference type="Proteomes" id="UP001049518"/>
    </source>
</evidence>
<dbReference type="SUPFAM" id="SSF52218">
    <property type="entry name" value="Flavoproteins"/>
    <property type="match status" value="1"/>
</dbReference>
<dbReference type="RefSeq" id="WP_231328679.1">
    <property type="nucleotide sequence ID" value="NZ_CP059572.1"/>
</dbReference>
<accession>A0ABX8R1X2</accession>
<dbReference type="PANTHER" id="PTHR47307">
    <property type="entry name" value="GLUTATHIONE-REGULATED POTASSIUM-EFFLUX SYSTEM ANCILLARY PROTEIN KEFG"/>
    <property type="match status" value="1"/>
</dbReference>
<dbReference type="Pfam" id="PF02525">
    <property type="entry name" value="Flavodoxin_2"/>
    <property type="match status" value="1"/>
</dbReference>
<organism evidence="3 4">
    <name type="scientific">Actinomadura graeca</name>
    <dbReference type="NCBI Taxonomy" id="2750812"/>
    <lineage>
        <taxon>Bacteria</taxon>
        <taxon>Bacillati</taxon>
        <taxon>Actinomycetota</taxon>
        <taxon>Actinomycetes</taxon>
        <taxon>Streptosporangiales</taxon>
        <taxon>Thermomonosporaceae</taxon>
        <taxon>Actinomadura</taxon>
    </lineage>
</organism>
<gene>
    <name evidence="3" type="ORF">AGRA3207_004095</name>
</gene>
<dbReference type="Proteomes" id="UP001049518">
    <property type="component" value="Chromosome"/>
</dbReference>
<sequence length="180" mass="19961">MTRTLVVLAHPDFGASRVNAALADGIRDLPCITVHDLYAAYPDLRIDVPHEQRLLADHERVILQFPFYWYSVPPLLKKWLDEVFERGWAYGPGGEALRGKRLGLVTTVGGGAALYRPDGLNRFPVTDLLLPWDATANLTGMDYEPPFVVHGAASIGDEELAEQVRHYRRLLTGTGIRAAA</sequence>
<keyword evidence="4" id="KW-1185">Reference proteome</keyword>
<evidence type="ECO:0000313" key="3">
    <source>
        <dbReference type="EMBL" id="QXJ23003.1"/>
    </source>
</evidence>
<protein>
    <submittedName>
        <fullName evidence="3">NAD(P)H-dependent oxidoreductase</fullName>
    </submittedName>
</protein>
<proteinExistence type="predicted"/>
<keyword evidence="1" id="KW-0560">Oxidoreductase</keyword>
<evidence type="ECO:0000259" key="2">
    <source>
        <dbReference type="Pfam" id="PF02525"/>
    </source>
</evidence>
<dbReference type="InterPro" id="IPR029039">
    <property type="entry name" value="Flavoprotein-like_sf"/>
</dbReference>
<evidence type="ECO:0000256" key="1">
    <source>
        <dbReference type="ARBA" id="ARBA00023002"/>
    </source>
</evidence>
<reference evidence="3" key="1">
    <citation type="submission" date="2020-07" db="EMBL/GenBank/DDBJ databases">
        <authorList>
            <person name="Tarantini F.S."/>
            <person name="Hong K.W."/>
            <person name="Chan K.G."/>
        </authorList>
    </citation>
    <scope>NUCLEOTIDE SEQUENCE</scope>
    <source>
        <strain evidence="3">32-07</strain>
    </source>
</reference>
<feature type="domain" description="Flavodoxin-like fold" evidence="2">
    <location>
        <begin position="3"/>
        <end position="169"/>
    </location>
</feature>
<dbReference type="EMBL" id="CP059572">
    <property type="protein sequence ID" value="QXJ23003.1"/>
    <property type="molecule type" value="Genomic_DNA"/>
</dbReference>
<dbReference type="InterPro" id="IPR003680">
    <property type="entry name" value="Flavodoxin_fold"/>
</dbReference>
<name>A0ABX8R1X2_9ACTN</name>
<dbReference type="InterPro" id="IPR046980">
    <property type="entry name" value="KefG/KefF"/>
</dbReference>
<dbReference type="PANTHER" id="PTHR47307:SF1">
    <property type="entry name" value="GLUTATHIONE-REGULATED POTASSIUM-EFFLUX SYSTEM ANCILLARY PROTEIN KEFG"/>
    <property type="match status" value="1"/>
</dbReference>